<dbReference type="InterPro" id="IPR011067">
    <property type="entry name" value="Plasmid_toxin/cell-grow_inhib"/>
</dbReference>
<name>A0A517SCL8_9PLAN</name>
<dbReference type="Pfam" id="PF02452">
    <property type="entry name" value="PemK_toxin"/>
    <property type="match status" value="1"/>
</dbReference>
<dbReference type="GO" id="GO:0006402">
    <property type="term" value="P:mRNA catabolic process"/>
    <property type="evidence" value="ECO:0007669"/>
    <property type="project" value="TreeGrafter"/>
</dbReference>
<comment type="similarity">
    <text evidence="1">Belongs to the PemK/MazF family.</text>
</comment>
<dbReference type="GO" id="GO:0003677">
    <property type="term" value="F:DNA binding"/>
    <property type="evidence" value="ECO:0007669"/>
    <property type="project" value="InterPro"/>
</dbReference>
<evidence type="ECO:0000313" key="2">
    <source>
        <dbReference type="EMBL" id="QDT53872.1"/>
    </source>
</evidence>
<dbReference type="EMBL" id="CP036271">
    <property type="protein sequence ID" value="QDT53872.1"/>
    <property type="molecule type" value="Genomic_DNA"/>
</dbReference>
<dbReference type="AlphaFoldDB" id="A0A517SCL8"/>
<dbReference type="RefSeq" id="WP_145034963.1">
    <property type="nucleotide sequence ID" value="NZ_CP036271.1"/>
</dbReference>
<reference evidence="2 3" key="1">
    <citation type="submission" date="2019-02" db="EMBL/GenBank/DDBJ databases">
        <title>Deep-cultivation of Planctomycetes and their phenomic and genomic characterization uncovers novel biology.</title>
        <authorList>
            <person name="Wiegand S."/>
            <person name="Jogler M."/>
            <person name="Boedeker C."/>
            <person name="Pinto D."/>
            <person name="Vollmers J."/>
            <person name="Rivas-Marin E."/>
            <person name="Kohn T."/>
            <person name="Peeters S.H."/>
            <person name="Heuer A."/>
            <person name="Rast P."/>
            <person name="Oberbeckmann S."/>
            <person name="Bunk B."/>
            <person name="Jeske O."/>
            <person name="Meyerdierks A."/>
            <person name="Storesund J.E."/>
            <person name="Kallscheuer N."/>
            <person name="Luecker S."/>
            <person name="Lage O.M."/>
            <person name="Pohl T."/>
            <person name="Merkel B.J."/>
            <person name="Hornburger P."/>
            <person name="Mueller R.-W."/>
            <person name="Bruemmer F."/>
            <person name="Labrenz M."/>
            <person name="Spormann A.M."/>
            <person name="Op den Camp H."/>
            <person name="Overmann J."/>
            <person name="Amann R."/>
            <person name="Jetten M.S.M."/>
            <person name="Mascher T."/>
            <person name="Medema M.H."/>
            <person name="Devos D.P."/>
            <person name="Kaster A.-K."/>
            <person name="Ovreas L."/>
            <person name="Rohde M."/>
            <person name="Galperin M.Y."/>
            <person name="Jogler C."/>
        </authorList>
    </citation>
    <scope>NUCLEOTIDE SEQUENCE [LARGE SCALE GENOMIC DNA]</scope>
    <source>
        <strain evidence="2 3">Pan44</strain>
    </source>
</reference>
<dbReference type="Proteomes" id="UP000315700">
    <property type="component" value="Chromosome"/>
</dbReference>
<dbReference type="InParanoid" id="A0A517SCL8"/>
<dbReference type="InterPro" id="IPR003477">
    <property type="entry name" value="PemK-like"/>
</dbReference>
<dbReference type="KEGG" id="ccos:Pan44_18980"/>
<accession>A0A517SCL8</accession>
<dbReference type="PIRSF" id="PIRSF033490">
    <property type="entry name" value="MazF"/>
    <property type="match status" value="1"/>
</dbReference>
<dbReference type="GO" id="GO:0016075">
    <property type="term" value="P:rRNA catabolic process"/>
    <property type="evidence" value="ECO:0007669"/>
    <property type="project" value="TreeGrafter"/>
</dbReference>
<dbReference type="FunCoup" id="A0A517SCL8">
    <property type="interactions" value="2"/>
</dbReference>
<organism evidence="2 3">
    <name type="scientific">Caulifigura coniformis</name>
    <dbReference type="NCBI Taxonomy" id="2527983"/>
    <lineage>
        <taxon>Bacteria</taxon>
        <taxon>Pseudomonadati</taxon>
        <taxon>Planctomycetota</taxon>
        <taxon>Planctomycetia</taxon>
        <taxon>Planctomycetales</taxon>
        <taxon>Planctomycetaceae</taxon>
        <taxon>Caulifigura</taxon>
    </lineage>
</organism>
<proteinExistence type="inferred from homology"/>
<gene>
    <name evidence="2" type="primary">mazF9_2</name>
    <name evidence="2" type="ORF">Pan44_18980</name>
</gene>
<dbReference type="GO" id="GO:0004521">
    <property type="term" value="F:RNA endonuclease activity"/>
    <property type="evidence" value="ECO:0007669"/>
    <property type="project" value="TreeGrafter"/>
</dbReference>
<protein>
    <recommendedName>
        <fullName evidence="1">mRNA interferase</fullName>
        <ecNumber evidence="1">3.1.-.-</ecNumber>
    </recommendedName>
</protein>
<evidence type="ECO:0000313" key="3">
    <source>
        <dbReference type="Proteomes" id="UP000315700"/>
    </source>
</evidence>
<dbReference type="SUPFAM" id="SSF50118">
    <property type="entry name" value="Cell growth inhibitor/plasmid maintenance toxic component"/>
    <property type="match status" value="1"/>
</dbReference>
<dbReference type="EC" id="3.1.-.-" evidence="1"/>
<dbReference type="PANTHER" id="PTHR33988:SF1">
    <property type="entry name" value="ENDORIBONUCLEASE MAZF7-RELATED"/>
    <property type="match status" value="1"/>
</dbReference>
<dbReference type="OrthoDB" id="9808744at2"/>
<dbReference type="Gene3D" id="2.30.30.110">
    <property type="match status" value="1"/>
</dbReference>
<keyword evidence="1" id="KW-0255">Endonuclease</keyword>
<evidence type="ECO:0000256" key="1">
    <source>
        <dbReference type="PIRNR" id="PIRNR033490"/>
    </source>
</evidence>
<dbReference type="GO" id="GO:0016787">
    <property type="term" value="F:hydrolase activity"/>
    <property type="evidence" value="ECO:0007669"/>
    <property type="project" value="UniProtKB-KW"/>
</dbReference>
<keyword evidence="3" id="KW-1185">Reference proteome</keyword>
<dbReference type="PANTHER" id="PTHR33988">
    <property type="entry name" value="ENDORIBONUCLEASE MAZF-RELATED"/>
    <property type="match status" value="1"/>
</dbReference>
<keyword evidence="1" id="KW-0540">Nuclease</keyword>
<keyword evidence="1 2" id="KW-0378">Hydrolase</keyword>
<comment type="function">
    <text evidence="1">Toxic component of a type II toxin-antitoxin (TA) system.</text>
</comment>
<sequence length="108" mass="11824">MLRGEVWWVDFGPTIGGEIQKTRPAVIVSNDSANRFANRLQVVPVTSNVAKFYPCDAAITVGGRPGRAMADQLMTVSKQRLTGRLGTLSRSELRAIENSLRIQLALVL</sequence>